<comment type="caution">
    <text evidence="4">The sequence shown here is derived from an EMBL/GenBank/DDBJ whole genome shotgun (WGS) entry which is preliminary data.</text>
</comment>
<dbReference type="InterPro" id="IPR011006">
    <property type="entry name" value="CheY-like_superfamily"/>
</dbReference>
<dbReference type="SMART" id="SM00448">
    <property type="entry name" value="REC"/>
    <property type="match status" value="1"/>
</dbReference>
<accession>A0ABV6K8Y1</accession>
<evidence type="ECO:0000256" key="1">
    <source>
        <dbReference type="ARBA" id="ARBA00022553"/>
    </source>
</evidence>
<evidence type="ECO:0000256" key="2">
    <source>
        <dbReference type="PROSITE-ProRule" id="PRU00169"/>
    </source>
</evidence>
<dbReference type="Gene3D" id="3.40.50.2300">
    <property type="match status" value="1"/>
</dbReference>
<dbReference type="PROSITE" id="PS50110">
    <property type="entry name" value="RESPONSE_REGULATORY"/>
    <property type="match status" value="1"/>
</dbReference>
<evidence type="ECO:0000313" key="4">
    <source>
        <dbReference type="EMBL" id="MFC0469382.1"/>
    </source>
</evidence>
<comment type="caution">
    <text evidence="2">Lacks conserved residue(s) required for the propagation of feature annotation.</text>
</comment>
<dbReference type="PANTHER" id="PTHR44591:SF3">
    <property type="entry name" value="RESPONSE REGULATORY DOMAIN-CONTAINING PROTEIN"/>
    <property type="match status" value="1"/>
</dbReference>
<evidence type="ECO:0000313" key="5">
    <source>
        <dbReference type="Proteomes" id="UP001589838"/>
    </source>
</evidence>
<keyword evidence="5" id="KW-1185">Reference proteome</keyword>
<evidence type="ECO:0000259" key="3">
    <source>
        <dbReference type="PROSITE" id="PS50110"/>
    </source>
</evidence>
<sequence>MYYEEKQGGKIALVEDEPSHALLMSYNLESKGMKVALFQSDELFLMSEHDIDLVIINVNLHDVEGVQLCTSIRSRKLEVPILFVTTSPSIGNYLSSDEDLDYLVKPFSIKELIDKVTQLLAHHEMKKEYV</sequence>
<dbReference type="Pfam" id="PF00072">
    <property type="entry name" value="Response_reg"/>
    <property type="match status" value="1"/>
</dbReference>
<organism evidence="4 5">
    <name type="scientific">Halalkalibacter kiskunsagensis</name>
    <dbReference type="NCBI Taxonomy" id="1548599"/>
    <lineage>
        <taxon>Bacteria</taxon>
        <taxon>Bacillati</taxon>
        <taxon>Bacillota</taxon>
        <taxon>Bacilli</taxon>
        <taxon>Bacillales</taxon>
        <taxon>Bacillaceae</taxon>
        <taxon>Halalkalibacter</taxon>
    </lineage>
</organism>
<dbReference type="SUPFAM" id="SSF52172">
    <property type="entry name" value="CheY-like"/>
    <property type="match status" value="1"/>
</dbReference>
<keyword evidence="1" id="KW-0597">Phosphoprotein</keyword>
<feature type="domain" description="Response regulatory" evidence="3">
    <location>
        <begin position="10"/>
        <end position="120"/>
    </location>
</feature>
<dbReference type="PANTHER" id="PTHR44591">
    <property type="entry name" value="STRESS RESPONSE REGULATOR PROTEIN 1"/>
    <property type="match status" value="1"/>
</dbReference>
<reference evidence="4 5" key="1">
    <citation type="submission" date="2024-09" db="EMBL/GenBank/DDBJ databases">
        <authorList>
            <person name="Sun Q."/>
            <person name="Mori K."/>
        </authorList>
    </citation>
    <scope>NUCLEOTIDE SEQUENCE [LARGE SCALE GENOMIC DNA]</scope>
    <source>
        <strain evidence="4 5">NCAIM B.02610</strain>
    </source>
</reference>
<name>A0ABV6K8Y1_9BACI</name>
<dbReference type="Proteomes" id="UP001589838">
    <property type="component" value="Unassembled WGS sequence"/>
</dbReference>
<gene>
    <name evidence="4" type="ORF">ACFFHM_02215</name>
</gene>
<dbReference type="InterPro" id="IPR050595">
    <property type="entry name" value="Bact_response_regulator"/>
</dbReference>
<dbReference type="EMBL" id="JBHLUX010000005">
    <property type="protein sequence ID" value="MFC0469382.1"/>
    <property type="molecule type" value="Genomic_DNA"/>
</dbReference>
<protein>
    <submittedName>
        <fullName evidence="4">Response regulator transcription factor</fullName>
    </submittedName>
</protein>
<dbReference type="RefSeq" id="WP_335959475.1">
    <property type="nucleotide sequence ID" value="NZ_JAXBLX010000005.1"/>
</dbReference>
<proteinExistence type="predicted"/>
<dbReference type="InterPro" id="IPR001789">
    <property type="entry name" value="Sig_transdc_resp-reg_receiver"/>
</dbReference>